<dbReference type="GO" id="GO:0005737">
    <property type="term" value="C:cytoplasm"/>
    <property type="evidence" value="ECO:0007669"/>
    <property type="project" value="TreeGrafter"/>
</dbReference>
<dbReference type="AlphaFoldDB" id="A0A9K3Q6A8"/>
<evidence type="ECO:0000313" key="2">
    <source>
        <dbReference type="Proteomes" id="UP000693970"/>
    </source>
</evidence>
<organism evidence="1 2">
    <name type="scientific">Nitzschia inconspicua</name>
    <dbReference type="NCBI Taxonomy" id="303405"/>
    <lineage>
        <taxon>Eukaryota</taxon>
        <taxon>Sar</taxon>
        <taxon>Stramenopiles</taxon>
        <taxon>Ochrophyta</taxon>
        <taxon>Bacillariophyta</taxon>
        <taxon>Bacillariophyceae</taxon>
        <taxon>Bacillariophycidae</taxon>
        <taxon>Bacillariales</taxon>
        <taxon>Bacillariaceae</taxon>
        <taxon>Nitzschia</taxon>
    </lineage>
</organism>
<dbReference type="Proteomes" id="UP000693970">
    <property type="component" value="Unassembled WGS sequence"/>
</dbReference>
<gene>
    <name evidence="1" type="ORF">IV203_018228</name>
</gene>
<dbReference type="PANTHER" id="PTHR12289">
    <property type="entry name" value="METAXIN RELATED"/>
    <property type="match status" value="1"/>
</dbReference>
<dbReference type="InterPro" id="IPR050931">
    <property type="entry name" value="Mito_Protein_Transport_Metaxin"/>
</dbReference>
<protein>
    <submittedName>
        <fullName evidence="1">Uncharacterized protein</fullName>
    </submittedName>
</protein>
<proteinExistence type="predicted"/>
<comment type="caution">
    <text evidence="1">The sequence shown here is derived from an EMBL/GenBank/DDBJ whole genome shotgun (WGS) entry which is preliminary data.</text>
</comment>
<reference evidence="1" key="1">
    <citation type="journal article" date="2021" name="Sci. Rep.">
        <title>Diploid genomic architecture of Nitzschia inconspicua, an elite biomass production diatom.</title>
        <authorList>
            <person name="Oliver A."/>
            <person name="Podell S."/>
            <person name="Pinowska A."/>
            <person name="Traller J.C."/>
            <person name="Smith S.R."/>
            <person name="McClure R."/>
            <person name="Beliaev A."/>
            <person name="Bohutskyi P."/>
            <person name="Hill E.A."/>
            <person name="Rabines A."/>
            <person name="Zheng H."/>
            <person name="Allen L.Z."/>
            <person name="Kuo A."/>
            <person name="Grigoriev I.V."/>
            <person name="Allen A.E."/>
            <person name="Hazlebeck D."/>
            <person name="Allen E.E."/>
        </authorList>
    </citation>
    <scope>NUCLEOTIDE SEQUENCE</scope>
    <source>
        <strain evidence="1">Hildebrandi</strain>
    </source>
</reference>
<dbReference type="PANTHER" id="PTHR12289:SF41">
    <property type="entry name" value="FAILED AXON CONNECTIONS-RELATED"/>
    <property type="match status" value="1"/>
</dbReference>
<sequence>MCAIQEQAIKPIKKMGDDTTITIWGFHAMNEYHPGLGITDGSPYVARVECYLRLLKQDYIKRVSVDLSENPRSKLPFVNVFGKMVDGSSNILSEIDRALGKEDGHSKNNLLLSIEQRNAAHLILRMLTGILVANLMGQGTARVPLMEIVEEGQADLRVLASLLRQSKTPYILGTTEPTVVDTDVCAFVSHLFYDVTPSQMDWVVTIQDELPDLVLYIDRMRNLLFPELDKKEKAS</sequence>
<evidence type="ECO:0000313" key="1">
    <source>
        <dbReference type="EMBL" id="KAG7372085.1"/>
    </source>
</evidence>
<keyword evidence="2" id="KW-1185">Reference proteome</keyword>
<dbReference type="EMBL" id="JAGRRH010000003">
    <property type="protein sequence ID" value="KAG7372085.1"/>
    <property type="molecule type" value="Genomic_DNA"/>
</dbReference>
<reference evidence="1" key="2">
    <citation type="submission" date="2021-04" db="EMBL/GenBank/DDBJ databases">
        <authorList>
            <person name="Podell S."/>
        </authorList>
    </citation>
    <scope>NUCLEOTIDE SEQUENCE</scope>
    <source>
        <strain evidence="1">Hildebrandi</strain>
    </source>
</reference>
<name>A0A9K3Q6A8_9STRA</name>
<accession>A0A9K3Q6A8</accession>
<dbReference type="OrthoDB" id="5809458at2759"/>